<dbReference type="Gene3D" id="3.40.50.150">
    <property type="entry name" value="Vaccinia Virus protein VP39"/>
    <property type="match status" value="1"/>
</dbReference>
<dbReference type="PANTHER" id="PTHR43591">
    <property type="entry name" value="METHYLTRANSFERASE"/>
    <property type="match status" value="1"/>
</dbReference>
<dbReference type="InterPro" id="IPR029063">
    <property type="entry name" value="SAM-dependent_MTases_sf"/>
</dbReference>
<evidence type="ECO:0000313" key="2">
    <source>
        <dbReference type="EMBL" id="KAK8105655.1"/>
    </source>
</evidence>
<evidence type="ECO:0008006" key="4">
    <source>
        <dbReference type="Google" id="ProtNLM"/>
    </source>
</evidence>
<dbReference type="AlphaFoldDB" id="A0AAW0QNB7"/>
<evidence type="ECO:0000313" key="3">
    <source>
        <dbReference type="Proteomes" id="UP001392437"/>
    </source>
</evidence>
<reference evidence="2 3" key="1">
    <citation type="submission" date="2023-01" db="EMBL/GenBank/DDBJ databases">
        <title>Analysis of 21 Apiospora genomes using comparative genomics revels a genus with tremendous synthesis potential of carbohydrate active enzymes and secondary metabolites.</title>
        <authorList>
            <person name="Sorensen T."/>
        </authorList>
    </citation>
    <scope>NUCLEOTIDE SEQUENCE [LARGE SCALE GENOMIC DNA]</scope>
    <source>
        <strain evidence="2 3">CBS 117206</strain>
    </source>
</reference>
<evidence type="ECO:0000256" key="1">
    <source>
        <dbReference type="ARBA" id="ARBA00038158"/>
    </source>
</evidence>
<dbReference type="EMBL" id="JAQQWP010000008">
    <property type="protein sequence ID" value="KAK8105655.1"/>
    <property type="molecule type" value="Genomic_DNA"/>
</dbReference>
<dbReference type="Proteomes" id="UP001392437">
    <property type="component" value="Unassembled WGS sequence"/>
</dbReference>
<accession>A0AAW0QNB7</accession>
<gene>
    <name evidence="2" type="ORF">PG999_009014</name>
</gene>
<sequence length="302" mass="33600">MTTSEAEFKEYDQSQYWVAPARNFRSSARLHLQHMLFQNTLGYLLEPVVEKSVAGSHQLRIADLACGNGVWLTDLHSSLAKTNVSAQLDGFDINPINFPDPAFLPSGVTLKQLDILAHPFPPHLKGVYDVVHIRAFCSVINNAPALRPVLAVASELLKPGGFLQWEETRGDRFFVDCPSPQTSSVACSTITQVLQGASQARGISMEWVDVLDTHVNAFGFQDVRLLAQEKRKQDLKGWTEDYMMVWEEIASFFPPKATQPNAPMSREAWVELFANSVKETEQGVVVHQGRILTVVGQKPLSP</sequence>
<comment type="caution">
    <text evidence="2">The sequence shown here is derived from an EMBL/GenBank/DDBJ whole genome shotgun (WGS) entry which is preliminary data.</text>
</comment>
<name>A0AAW0QNB7_9PEZI</name>
<organism evidence="2 3">
    <name type="scientific">Apiospora kogelbergensis</name>
    <dbReference type="NCBI Taxonomy" id="1337665"/>
    <lineage>
        <taxon>Eukaryota</taxon>
        <taxon>Fungi</taxon>
        <taxon>Dikarya</taxon>
        <taxon>Ascomycota</taxon>
        <taxon>Pezizomycotina</taxon>
        <taxon>Sordariomycetes</taxon>
        <taxon>Xylariomycetidae</taxon>
        <taxon>Amphisphaeriales</taxon>
        <taxon>Apiosporaceae</taxon>
        <taxon>Apiospora</taxon>
    </lineage>
</organism>
<dbReference type="SUPFAM" id="SSF53335">
    <property type="entry name" value="S-adenosyl-L-methionine-dependent methyltransferases"/>
    <property type="match status" value="1"/>
</dbReference>
<dbReference type="CDD" id="cd02440">
    <property type="entry name" value="AdoMet_MTases"/>
    <property type="match status" value="1"/>
</dbReference>
<protein>
    <recommendedName>
        <fullName evidence="4">Methyltransferase domain-containing protein</fullName>
    </recommendedName>
</protein>
<comment type="similarity">
    <text evidence="1">Belongs to the methyltransferase superfamily. LaeA methyltransferase family.</text>
</comment>
<keyword evidence="3" id="KW-1185">Reference proteome</keyword>
<proteinExistence type="inferred from homology"/>
<dbReference type="PANTHER" id="PTHR43591:SF50">
    <property type="entry name" value="METHYLTRANSFERASE DOMAIN-CONTAINING PROTEIN-RELATED"/>
    <property type="match status" value="1"/>
</dbReference>